<feature type="non-terminal residue" evidence="1">
    <location>
        <position position="90"/>
    </location>
</feature>
<proteinExistence type="predicted"/>
<sequence length="90" mass="9560">MTAVATSAVTAQAQERVLDGFNDIGAWRLVVSNQVSGSLRPVATSAGGHALCLDYNFNGVSGYVGIRRNLPIDYPDNYRIGFALRGDSPS</sequence>
<dbReference type="AlphaFoldDB" id="A0A7X5N090"/>
<dbReference type="InterPro" id="IPR008979">
    <property type="entry name" value="Galactose-bd-like_sf"/>
</dbReference>
<evidence type="ECO:0000313" key="1">
    <source>
        <dbReference type="EMBL" id="NEL79080.1"/>
    </source>
</evidence>
<dbReference type="EMBL" id="JAAGYU010000348">
    <property type="protein sequence ID" value="NEL79080.1"/>
    <property type="molecule type" value="Genomic_DNA"/>
</dbReference>
<gene>
    <name evidence="1" type="ORF">G3W61_22995</name>
</gene>
<dbReference type="SUPFAM" id="SSF49785">
    <property type="entry name" value="Galactose-binding domain-like"/>
    <property type="match status" value="1"/>
</dbReference>
<organism evidence="1 2">
    <name type="scientific">Xanthomonas perforans</name>
    <dbReference type="NCBI Taxonomy" id="442694"/>
    <lineage>
        <taxon>Bacteria</taxon>
        <taxon>Pseudomonadati</taxon>
        <taxon>Pseudomonadota</taxon>
        <taxon>Gammaproteobacteria</taxon>
        <taxon>Lysobacterales</taxon>
        <taxon>Lysobacteraceae</taxon>
        <taxon>Xanthomonas</taxon>
    </lineage>
</organism>
<evidence type="ECO:0000313" key="2">
    <source>
        <dbReference type="Proteomes" id="UP000471082"/>
    </source>
</evidence>
<comment type="caution">
    <text evidence="1">The sequence shown here is derived from an EMBL/GenBank/DDBJ whole genome shotgun (WGS) entry which is preliminary data.</text>
</comment>
<name>A0A7X5N090_XANPE</name>
<dbReference type="Proteomes" id="UP000471082">
    <property type="component" value="Unassembled WGS sequence"/>
</dbReference>
<protein>
    <submittedName>
        <fullName evidence="1">Uncharacterized protein</fullName>
    </submittedName>
</protein>
<reference evidence="1 2" key="1">
    <citation type="submission" date="2019-11" db="EMBL/GenBank/DDBJ databases">
        <title>Genome-resolved metagenomics to study the prevalence of co-infection and intraspecific heterogeneity among plant pathogen metapopulations.</title>
        <authorList>
            <person name="Newberry E."/>
            <person name="Bhandari R."/>
            <person name="Kemble J."/>
            <person name="Sikora E."/>
            <person name="Potnis N."/>
        </authorList>
    </citation>
    <scope>NUCLEOTIDE SEQUENCE [LARGE SCALE GENOMIC DNA]</scope>
    <source>
        <strain evidence="1">Xp_Tom_Tuscaloosa_18b</strain>
    </source>
</reference>
<accession>A0A7X5N090</accession>